<organism evidence="2 3">
    <name type="scientific">Daphnia pulex</name>
    <name type="common">Water flea</name>
    <dbReference type="NCBI Taxonomy" id="6669"/>
    <lineage>
        <taxon>Eukaryota</taxon>
        <taxon>Metazoa</taxon>
        <taxon>Ecdysozoa</taxon>
        <taxon>Arthropoda</taxon>
        <taxon>Crustacea</taxon>
        <taxon>Branchiopoda</taxon>
        <taxon>Diplostraca</taxon>
        <taxon>Cladocera</taxon>
        <taxon>Anomopoda</taxon>
        <taxon>Daphniidae</taxon>
        <taxon>Daphnia</taxon>
    </lineage>
</organism>
<reference evidence="2 3" key="1">
    <citation type="journal article" date="2011" name="Science">
        <title>The ecoresponsive genome of Daphnia pulex.</title>
        <authorList>
            <person name="Colbourne J.K."/>
            <person name="Pfrender M.E."/>
            <person name="Gilbert D."/>
            <person name="Thomas W.K."/>
            <person name="Tucker A."/>
            <person name="Oakley T.H."/>
            <person name="Tokishita S."/>
            <person name="Aerts A."/>
            <person name="Arnold G.J."/>
            <person name="Basu M.K."/>
            <person name="Bauer D.J."/>
            <person name="Caceres C.E."/>
            <person name="Carmel L."/>
            <person name="Casola C."/>
            <person name="Choi J.H."/>
            <person name="Detter J.C."/>
            <person name="Dong Q."/>
            <person name="Dusheyko S."/>
            <person name="Eads B.D."/>
            <person name="Frohlich T."/>
            <person name="Geiler-Samerotte K.A."/>
            <person name="Gerlach D."/>
            <person name="Hatcher P."/>
            <person name="Jogdeo S."/>
            <person name="Krijgsveld J."/>
            <person name="Kriventseva E.V."/>
            <person name="Kultz D."/>
            <person name="Laforsch C."/>
            <person name="Lindquist E."/>
            <person name="Lopez J."/>
            <person name="Manak J.R."/>
            <person name="Muller J."/>
            <person name="Pangilinan J."/>
            <person name="Patwardhan R.P."/>
            <person name="Pitluck S."/>
            <person name="Pritham E.J."/>
            <person name="Rechtsteiner A."/>
            <person name="Rho M."/>
            <person name="Rogozin I.B."/>
            <person name="Sakarya O."/>
            <person name="Salamov A."/>
            <person name="Schaack S."/>
            <person name="Shapiro H."/>
            <person name="Shiga Y."/>
            <person name="Skalitzky C."/>
            <person name="Smith Z."/>
            <person name="Souvorov A."/>
            <person name="Sung W."/>
            <person name="Tang Z."/>
            <person name="Tsuchiya D."/>
            <person name="Tu H."/>
            <person name="Vos H."/>
            <person name="Wang M."/>
            <person name="Wolf Y.I."/>
            <person name="Yamagata H."/>
            <person name="Yamada T."/>
            <person name="Ye Y."/>
            <person name="Shaw J.R."/>
            <person name="Andrews J."/>
            <person name="Crease T.J."/>
            <person name="Tang H."/>
            <person name="Lucas S.M."/>
            <person name="Robertson H.M."/>
            <person name="Bork P."/>
            <person name="Koonin E.V."/>
            <person name="Zdobnov E.M."/>
            <person name="Grigoriev I.V."/>
            <person name="Lynch M."/>
            <person name="Boore J.L."/>
        </authorList>
    </citation>
    <scope>NUCLEOTIDE SEQUENCE [LARGE SCALE GENOMIC DNA]</scope>
</reference>
<dbReference type="InParanoid" id="E9GKA9"/>
<accession>E9GKA9</accession>
<feature type="region of interest" description="Disordered" evidence="1">
    <location>
        <begin position="1"/>
        <end position="112"/>
    </location>
</feature>
<feature type="region of interest" description="Disordered" evidence="1">
    <location>
        <begin position="254"/>
        <end position="308"/>
    </location>
</feature>
<evidence type="ECO:0000256" key="1">
    <source>
        <dbReference type="SAM" id="MobiDB-lite"/>
    </source>
</evidence>
<feature type="compositionally biased region" description="Polar residues" evidence="1">
    <location>
        <begin position="9"/>
        <end position="22"/>
    </location>
</feature>
<gene>
    <name evidence="2" type="ORF">DAPPUDRAFT_103794</name>
</gene>
<dbReference type="OrthoDB" id="6363904at2759"/>
<dbReference type="HOGENOM" id="CLU_577802_0_0_1"/>
<dbReference type="PhylomeDB" id="E9GKA9"/>
<dbReference type="AlphaFoldDB" id="E9GKA9"/>
<keyword evidence="3" id="KW-1185">Reference proteome</keyword>
<evidence type="ECO:0000313" key="2">
    <source>
        <dbReference type="EMBL" id="EFX79953.1"/>
    </source>
</evidence>
<sequence>MGTPASPFSDGSYSIDSRVNQDLGSRPARPRPRSPPRQPARPSRSRSRSRARSRDRYRRRRDRSGERRRRYRSSSRDRRGRLRQDSRSRSRSRRTNYSLRSRQSTTPPPEVPHVFPKAASTHLASWMSVGQQATRTRELRESFKPVFEDETFNLACPKMDDVVERQIVRSRHGKFIGQRELIWKSTQLKVLDVARPLISLWSRIDPSTEEGRMLENAIELWAEAHFFISKNRRANVMNSVYPRFKNLLKDPSKFSPTEAADEDAKLQKVASSGRSGGSGQKTSQKRSDKPEEQRPGTSRHGEHKEKYSYQTRYVKINSPSIFSVDHVMPCTTTERSPPSPVPVTRDSSPHFPTSNIDGQSVGARIKLFFKEWRSVTNDPWVLQIVDAGFRIDFISKPFQSKEPGECTMGPQMEEVCDKEVADH</sequence>
<dbReference type="EMBL" id="GL732549">
    <property type="protein sequence ID" value="EFX79953.1"/>
    <property type="molecule type" value="Genomic_DNA"/>
</dbReference>
<evidence type="ECO:0000313" key="3">
    <source>
        <dbReference type="Proteomes" id="UP000000305"/>
    </source>
</evidence>
<protein>
    <submittedName>
        <fullName evidence="2">Uncharacterized protein</fullName>
    </submittedName>
</protein>
<feature type="region of interest" description="Disordered" evidence="1">
    <location>
        <begin position="331"/>
        <end position="357"/>
    </location>
</feature>
<proteinExistence type="predicted"/>
<feature type="compositionally biased region" description="Basic and acidic residues" evidence="1">
    <location>
        <begin position="285"/>
        <end position="307"/>
    </location>
</feature>
<dbReference type="Proteomes" id="UP000000305">
    <property type="component" value="Unassembled WGS sequence"/>
</dbReference>
<name>E9GKA9_DAPPU</name>
<feature type="compositionally biased region" description="Basic residues" evidence="1">
    <location>
        <begin position="43"/>
        <end position="73"/>
    </location>
</feature>
<feature type="compositionally biased region" description="Basic and acidic residues" evidence="1">
    <location>
        <begin position="74"/>
        <end position="88"/>
    </location>
</feature>
<dbReference type="KEGG" id="dpx:DAPPUDRAFT_103794"/>